<dbReference type="InterPro" id="IPR052736">
    <property type="entry name" value="Stf3_sulfotransferase"/>
</dbReference>
<organism evidence="1">
    <name type="scientific">Schlesneria paludicola</name>
    <dbReference type="NCBI Taxonomy" id="360056"/>
    <lineage>
        <taxon>Bacteria</taxon>
        <taxon>Pseudomonadati</taxon>
        <taxon>Planctomycetota</taxon>
        <taxon>Planctomycetia</taxon>
        <taxon>Planctomycetales</taxon>
        <taxon>Planctomycetaceae</taxon>
        <taxon>Schlesneria</taxon>
    </lineage>
</organism>
<gene>
    <name evidence="1" type="ORF">ENQ76_14600</name>
</gene>
<dbReference type="SUPFAM" id="SSF52540">
    <property type="entry name" value="P-loop containing nucleoside triphosphate hydrolases"/>
    <property type="match status" value="1"/>
</dbReference>
<accession>A0A7C2K2N6</accession>
<dbReference type="PANTHER" id="PTHR36451">
    <property type="entry name" value="PAPS-DEPENDENT SULFOTRANSFERASE STF3"/>
    <property type="match status" value="1"/>
</dbReference>
<dbReference type="Gene3D" id="3.40.50.300">
    <property type="entry name" value="P-loop containing nucleotide triphosphate hydrolases"/>
    <property type="match status" value="1"/>
</dbReference>
<sequence length="417" mass="48435">MSVHDRFIVRLADRTSDFLRGFGRPIPDLSPELLERVARRKTGCDDFGSLWYRTPLNKLCESYDQDVDLKFIGRVVCRGALVNALTNRLLVQRELQLDPGIRDESIRRPLFVLGLPRTGTTLLYNLLSQDPACRPLLHWETMTPAPSPRPETLAHDPRIARARKHVRQINRLFPEYATMHRLTAEGPEECAGLLMTAFLTPMFPGRAQRYREWLDQVSDADVETAYGEYRTQLQVLQRYIKGSHWILKCPTHIFAYRELLTTFPDACVVHTHRDLSQCVPSLCSLHHLYLRLCYRQFDPHEAGRMALDIVEQQLRRGIPSRDRGDPQGQRVVDINYSETVQNPIGTVEKIYGHFGYEFTADFRRRIEAFLADDKHPHKPRHQYTMEEYGLTHDDLHRRFAAYTERFLTPSRPTKAAS</sequence>
<name>A0A7C2K2N6_9PLAN</name>
<evidence type="ECO:0000313" key="1">
    <source>
        <dbReference type="EMBL" id="HEN16687.1"/>
    </source>
</evidence>
<keyword evidence="1" id="KW-0808">Transferase</keyword>
<comment type="caution">
    <text evidence="1">The sequence shown here is derived from an EMBL/GenBank/DDBJ whole genome shotgun (WGS) entry which is preliminary data.</text>
</comment>
<protein>
    <submittedName>
        <fullName evidence="1">Sulfotransferase</fullName>
    </submittedName>
</protein>
<dbReference type="EMBL" id="DSOK01000401">
    <property type="protein sequence ID" value="HEN16687.1"/>
    <property type="molecule type" value="Genomic_DNA"/>
</dbReference>
<dbReference type="AlphaFoldDB" id="A0A7C2K2N6"/>
<dbReference type="Pfam" id="PF13469">
    <property type="entry name" value="Sulfotransfer_3"/>
    <property type="match status" value="1"/>
</dbReference>
<proteinExistence type="predicted"/>
<dbReference type="InterPro" id="IPR027417">
    <property type="entry name" value="P-loop_NTPase"/>
</dbReference>
<dbReference type="PANTHER" id="PTHR36451:SF1">
    <property type="entry name" value="OMEGA-HYDROXY-BETA-DIHYDROMENAQUINONE-9 SULFOTRANSFERASE STF3"/>
    <property type="match status" value="1"/>
</dbReference>
<reference evidence="1" key="1">
    <citation type="journal article" date="2020" name="mSystems">
        <title>Genome- and Community-Level Interaction Insights into Carbon Utilization and Element Cycling Functions of Hydrothermarchaeota in Hydrothermal Sediment.</title>
        <authorList>
            <person name="Zhou Z."/>
            <person name="Liu Y."/>
            <person name="Xu W."/>
            <person name="Pan J."/>
            <person name="Luo Z.H."/>
            <person name="Li M."/>
        </authorList>
    </citation>
    <scope>NUCLEOTIDE SEQUENCE [LARGE SCALE GENOMIC DNA]</scope>
    <source>
        <strain evidence="1">SpSt-339</strain>
    </source>
</reference>
<dbReference type="GO" id="GO:0016740">
    <property type="term" value="F:transferase activity"/>
    <property type="evidence" value="ECO:0007669"/>
    <property type="project" value="UniProtKB-KW"/>
</dbReference>